<evidence type="ECO:0000313" key="3">
    <source>
        <dbReference type="Proteomes" id="UP000371977"/>
    </source>
</evidence>
<proteinExistence type="predicted"/>
<dbReference type="OrthoDB" id="115213at2"/>
<evidence type="ECO:0000313" key="2">
    <source>
        <dbReference type="EMBL" id="TYC49101.1"/>
    </source>
</evidence>
<dbReference type="SUPFAM" id="SSF159888">
    <property type="entry name" value="YdhG-like"/>
    <property type="match status" value="1"/>
</dbReference>
<feature type="domain" description="YdhG-like" evidence="1">
    <location>
        <begin position="16"/>
        <end position="105"/>
    </location>
</feature>
<dbReference type="Pfam" id="PF08818">
    <property type="entry name" value="DUF1801"/>
    <property type="match status" value="1"/>
</dbReference>
<reference evidence="2 3" key="1">
    <citation type="submission" date="2019-01" db="EMBL/GenBank/DDBJ databases">
        <title>Weissella sp. nov., a novel lactic acid bacterium isolated from animal feces.</title>
        <authorList>
            <person name="Wang L.-T."/>
        </authorList>
    </citation>
    <scope>NUCLEOTIDE SEQUENCE [LARGE SCALE GENOMIC DNA]</scope>
    <source>
        <strain evidence="2 3">8H-2</strain>
    </source>
</reference>
<dbReference type="RefSeq" id="WP_148622963.1">
    <property type="nucleotide sequence ID" value="NZ_SDGZ01000015.1"/>
</dbReference>
<organism evidence="2 3">
    <name type="scientific">Weissella muntiaci</name>
    <dbReference type="NCBI Taxonomy" id="2508881"/>
    <lineage>
        <taxon>Bacteria</taxon>
        <taxon>Bacillati</taxon>
        <taxon>Bacillota</taxon>
        <taxon>Bacilli</taxon>
        <taxon>Lactobacillales</taxon>
        <taxon>Lactobacillaceae</taxon>
        <taxon>Weissella</taxon>
    </lineage>
</organism>
<evidence type="ECO:0000259" key="1">
    <source>
        <dbReference type="Pfam" id="PF08818"/>
    </source>
</evidence>
<protein>
    <recommendedName>
        <fullName evidence="1">YdhG-like domain-containing protein</fullName>
    </recommendedName>
</protein>
<gene>
    <name evidence="2" type="ORF">ESZ50_07595</name>
</gene>
<comment type="caution">
    <text evidence="2">The sequence shown here is derived from an EMBL/GenBank/DDBJ whole genome shotgun (WGS) entry which is preliminary data.</text>
</comment>
<dbReference type="Proteomes" id="UP000371977">
    <property type="component" value="Unassembled WGS sequence"/>
</dbReference>
<dbReference type="Gene3D" id="3.90.1150.200">
    <property type="match status" value="1"/>
</dbReference>
<sequence length="110" mass="12968">MTIITDFIDQAPMEQQPYLNKMYRLSKQLLPTADEKISYGMPTFFEHGNLIHFAGMKKHLGFYPTPDVITHFRDELVSYKTSKGAIQFPYERPLPVELIQQMITYRSEHR</sequence>
<dbReference type="EMBL" id="SDGZ01000015">
    <property type="protein sequence ID" value="TYC49101.1"/>
    <property type="molecule type" value="Genomic_DNA"/>
</dbReference>
<dbReference type="InterPro" id="IPR014922">
    <property type="entry name" value="YdhG-like"/>
</dbReference>
<accession>A0A6C2C522</accession>
<dbReference type="AlphaFoldDB" id="A0A6C2C522"/>
<name>A0A6C2C522_9LACO</name>
<keyword evidence="3" id="KW-1185">Reference proteome</keyword>